<keyword evidence="1" id="KW-0489">Methyltransferase</keyword>
<protein>
    <submittedName>
        <fullName evidence="3">Uncharacterized protein</fullName>
    </submittedName>
</protein>
<accession>A0AAW8XW41</accession>
<evidence type="ECO:0000256" key="2">
    <source>
        <dbReference type="ARBA" id="ARBA00022679"/>
    </source>
</evidence>
<evidence type="ECO:0000313" key="3">
    <source>
        <dbReference type="EMBL" id="MDV0844435.1"/>
    </source>
</evidence>
<dbReference type="InterPro" id="IPR002052">
    <property type="entry name" value="DNA_methylase_N6_adenine_CS"/>
</dbReference>
<comment type="caution">
    <text evidence="3">The sequence shown here is derived from an EMBL/GenBank/DDBJ whole genome shotgun (WGS) entry which is preliminary data.</text>
</comment>
<proteinExistence type="predicted"/>
<dbReference type="SUPFAM" id="SSF53335">
    <property type="entry name" value="S-adenosyl-L-methionine-dependent methyltransferases"/>
    <property type="match status" value="1"/>
</dbReference>
<reference evidence="3" key="1">
    <citation type="submission" date="2023-10" db="EMBL/GenBank/DDBJ databases">
        <title>Surveillance and assessment of the effects of hospital wastewater treatment on clearance of pathogenic bacterial and antimicrobial resistance genes.</title>
        <authorList>
            <person name="Wu Y."/>
        </authorList>
    </citation>
    <scope>NUCLEOTIDE SEQUENCE</scope>
    <source>
        <strain evidence="3">23-M-SRM-33-1</strain>
    </source>
</reference>
<name>A0AAW8XW41_9ENTR</name>
<dbReference type="EMBL" id="JAWHZD010000024">
    <property type="protein sequence ID" value="MDV0844435.1"/>
    <property type="molecule type" value="Genomic_DNA"/>
</dbReference>
<dbReference type="RefSeq" id="WP_270802321.1">
    <property type="nucleotide sequence ID" value="NZ_JAWHZD010000024.1"/>
</dbReference>
<dbReference type="InterPro" id="IPR029063">
    <property type="entry name" value="SAM-dependent_MTases_sf"/>
</dbReference>
<keyword evidence="2" id="KW-0808">Transferase</keyword>
<gene>
    <name evidence="3" type="ORF">RZP41_24805</name>
</gene>
<dbReference type="GO" id="GO:0032259">
    <property type="term" value="P:methylation"/>
    <property type="evidence" value="ECO:0007669"/>
    <property type="project" value="UniProtKB-KW"/>
</dbReference>
<evidence type="ECO:0000313" key="4">
    <source>
        <dbReference type="Proteomes" id="UP001284547"/>
    </source>
</evidence>
<dbReference type="PROSITE" id="PS00092">
    <property type="entry name" value="N6_MTASE"/>
    <property type="match status" value="1"/>
</dbReference>
<sequence length="355" mass="39087">MTNYVQCSDLPVEVQQMMKYKAATVEDAIAMHRQGHVTIVDNGVSWSVYRLGEYLGVVTWEGHKGTPRNVPCVPRKKYQDKVSQYRLLSVELVSESQLRDEGIELTMAQMLEQLVVDGPRLVLPTSVTFAPHSYQVLKKALIKANGKYQGSSFGFDSQATATDVLTRLMQGEDINIKKTLQYYPTTDPAGDRLLDGVKLNGKVVCEPSAGEGYIVRRALAAGAKEVLAVELYEPFHEPLRRAGGRIIGCNIFDVTPDDVANVDVVLMNPPFSGAQDVKHVEYVLSIVPDRVEVHAIMSGAVKDNTSRIYTGFRTLLDAFGIKPEDLPAGTFKDSGTQVKSCIVRIPSRRKATLAA</sequence>
<dbReference type="GO" id="GO:0003676">
    <property type="term" value="F:nucleic acid binding"/>
    <property type="evidence" value="ECO:0007669"/>
    <property type="project" value="InterPro"/>
</dbReference>
<dbReference type="AlphaFoldDB" id="A0AAW8XW41"/>
<evidence type="ECO:0000256" key="1">
    <source>
        <dbReference type="ARBA" id="ARBA00022603"/>
    </source>
</evidence>
<dbReference type="Gene3D" id="3.40.50.150">
    <property type="entry name" value="Vaccinia Virus protein VP39"/>
    <property type="match status" value="1"/>
</dbReference>
<dbReference type="Proteomes" id="UP001284547">
    <property type="component" value="Unassembled WGS sequence"/>
</dbReference>
<dbReference type="CDD" id="cd02440">
    <property type="entry name" value="AdoMet_MTases"/>
    <property type="match status" value="1"/>
</dbReference>
<dbReference type="GO" id="GO:0008168">
    <property type="term" value="F:methyltransferase activity"/>
    <property type="evidence" value="ECO:0007669"/>
    <property type="project" value="UniProtKB-KW"/>
</dbReference>
<organism evidence="3 4">
    <name type="scientific">Klebsiella quasipneumoniae subsp. quasipneumoniae</name>
    <dbReference type="NCBI Taxonomy" id="1667327"/>
    <lineage>
        <taxon>Bacteria</taxon>
        <taxon>Pseudomonadati</taxon>
        <taxon>Pseudomonadota</taxon>
        <taxon>Gammaproteobacteria</taxon>
        <taxon>Enterobacterales</taxon>
        <taxon>Enterobacteriaceae</taxon>
        <taxon>Klebsiella/Raoultella group</taxon>
        <taxon>Klebsiella</taxon>
        <taxon>Klebsiella pneumoniae complex</taxon>
    </lineage>
</organism>